<sequence length="105" mass="11988">MENLLKLCLFLLCLETALSVQCVLCRTYTNGECLNGNDTCITRPDERCMFRRIVYASESYTMETAEMGCTPYCTNDTIFDRLKLFTYCCNSEDFCNGINLPIITA</sequence>
<accession>A0ABM2W5I2</accession>
<evidence type="ECO:0000313" key="4">
    <source>
        <dbReference type="RefSeq" id="XP_040586115.1"/>
    </source>
</evidence>
<dbReference type="CDD" id="cd23581">
    <property type="entry name" value="TFP_LU_ECD_mPATE6_like"/>
    <property type="match status" value="1"/>
</dbReference>
<keyword evidence="1" id="KW-0732">Signal</keyword>
<protein>
    <submittedName>
        <fullName evidence="4">Acrosomal protein SP-10-like</fullName>
    </submittedName>
</protein>
<feature type="chain" id="PRO_5047081011" evidence="1">
    <location>
        <begin position="20"/>
        <end position="105"/>
    </location>
</feature>
<feature type="domain" description="UPAR/Ly6" evidence="2">
    <location>
        <begin position="19"/>
        <end position="96"/>
    </location>
</feature>
<keyword evidence="3" id="KW-1185">Reference proteome</keyword>
<gene>
    <name evidence="4" type="primary">LOC121133507</name>
</gene>
<evidence type="ECO:0000259" key="2">
    <source>
        <dbReference type="Pfam" id="PF00021"/>
    </source>
</evidence>
<dbReference type="GeneID" id="121133507"/>
<evidence type="ECO:0000256" key="1">
    <source>
        <dbReference type="SAM" id="SignalP"/>
    </source>
</evidence>
<name>A0ABM2W5I2_MESAU</name>
<organism evidence="3 4">
    <name type="scientific">Mesocricetus auratus</name>
    <name type="common">Golden hamster</name>
    <dbReference type="NCBI Taxonomy" id="10036"/>
    <lineage>
        <taxon>Eukaryota</taxon>
        <taxon>Metazoa</taxon>
        <taxon>Chordata</taxon>
        <taxon>Craniata</taxon>
        <taxon>Vertebrata</taxon>
        <taxon>Euteleostomi</taxon>
        <taxon>Mammalia</taxon>
        <taxon>Eutheria</taxon>
        <taxon>Euarchontoglires</taxon>
        <taxon>Glires</taxon>
        <taxon>Rodentia</taxon>
        <taxon>Myomorpha</taxon>
        <taxon>Muroidea</taxon>
        <taxon>Cricetidae</taxon>
        <taxon>Cricetinae</taxon>
        <taxon>Mesocricetus</taxon>
    </lineage>
</organism>
<evidence type="ECO:0000313" key="3">
    <source>
        <dbReference type="Proteomes" id="UP000886700"/>
    </source>
</evidence>
<dbReference type="InterPro" id="IPR016054">
    <property type="entry name" value="LY6_UPA_recep-like"/>
</dbReference>
<reference evidence="4" key="1">
    <citation type="submission" date="2025-08" db="UniProtKB">
        <authorList>
            <consortium name="RefSeq"/>
        </authorList>
    </citation>
    <scope>IDENTIFICATION</scope>
    <source>
        <tissue evidence="4">Liver</tissue>
    </source>
</reference>
<dbReference type="Proteomes" id="UP000886700">
    <property type="component" value="Unplaced"/>
</dbReference>
<proteinExistence type="predicted"/>
<dbReference type="Pfam" id="PF00021">
    <property type="entry name" value="UPAR_LY6"/>
    <property type="match status" value="1"/>
</dbReference>
<feature type="signal peptide" evidence="1">
    <location>
        <begin position="1"/>
        <end position="19"/>
    </location>
</feature>
<dbReference type="RefSeq" id="XP_040586115.1">
    <property type="nucleotide sequence ID" value="XM_040730181.1"/>
</dbReference>